<gene>
    <name evidence="1" type="ORF">C7999DRAFT_14790</name>
</gene>
<organism evidence="1 2">
    <name type="scientific">Corynascus novoguineensis</name>
    <dbReference type="NCBI Taxonomy" id="1126955"/>
    <lineage>
        <taxon>Eukaryota</taxon>
        <taxon>Fungi</taxon>
        <taxon>Dikarya</taxon>
        <taxon>Ascomycota</taxon>
        <taxon>Pezizomycotina</taxon>
        <taxon>Sordariomycetes</taxon>
        <taxon>Sordariomycetidae</taxon>
        <taxon>Sordariales</taxon>
        <taxon>Chaetomiaceae</taxon>
        <taxon>Corynascus</taxon>
    </lineage>
</organism>
<evidence type="ECO:0000313" key="2">
    <source>
        <dbReference type="Proteomes" id="UP001303647"/>
    </source>
</evidence>
<dbReference type="AlphaFoldDB" id="A0AAN7CTU9"/>
<protein>
    <submittedName>
        <fullName evidence="1">Uncharacterized protein</fullName>
    </submittedName>
</protein>
<accession>A0AAN7CTU9</accession>
<comment type="caution">
    <text evidence="1">The sequence shown here is derived from an EMBL/GenBank/DDBJ whole genome shotgun (WGS) entry which is preliminary data.</text>
</comment>
<keyword evidence="2" id="KW-1185">Reference proteome</keyword>
<dbReference type="Proteomes" id="UP001303647">
    <property type="component" value="Unassembled WGS sequence"/>
</dbReference>
<evidence type="ECO:0000313" key="1">
    <source>
        <dbReference type="EMBL" id="KAK4247147.1"/>
    </source>
</evidence>
<reference evidence="1" key="1">
    <citation type="journal article" date="2023" name="Mol. Phylogenet. Evol.">
        <title>Genome-scale phylogeny and comparative genomics of the fungal order Sordariales.</title>
        <authorList>
            <person name="Hensen N."/>
            <person name="Bonometti L."/>
            <person name="Westerberg I."/>
            <person name="Brannstrom I.O."/>
            <person name="Guillou S."/>
            <person name="Cros-Aarteil S."/>
            <person name="Calhoun S."/>
            <person name="Haridas S."/>
            <person name="Kuo A."/>
            <person name="Mondo S."/>
            <person name="Pangilinan J."/>
            <person name="Riley R."/>
            <person name="LaButti K."/>
            <person name="Andreopoulos B."/>
            <person name="Lipzen A."/>
            <person name="Chen C."/>
            <person name="Yan M."/>
            <person name="Daum C."/>
            <person name="Ng V."/>
            <person name="Clum A."/>
            <person name="Steindorff A."/>
            <person name="Ohm R.A."/>
            <person name="Martin F."/>
            <person name="Silar P."/>
            <person name="Natvig D.O."/>
            <person name="Lalanne C."/>
            <person name="Gautier V."/>
            <person name="Ament-Velasquez S.L."/>
            <person name="Kruys A."/>
            <person name="Hutchinson M.I."/>
            <person name="Powell A.J."/>
            <person name="Barry K."/>
            <person name="Miller A.N."/>
            <person name="Grigoriev I.V."/>
            <person name="Debuchy R."/>
            <person name="Gladieux P."/>
            <person name="Hiltunen Thoren M."/>
            <person name="Johannesson H."/>
        </authorList>
    </citation>
    <scope>NUCLEOTIDE SEQUENCE</scope>
    <source>
        <strain evidence="1">CBS 359.72</strain>
    </source>
</reference>
<name>A0AAN7CTU9_9PEZI</name>
<sequence length="185" mass="21126">LTTMGSLFSQPEESKVKVLANPIRDSVALRQRISLNRQTLARILEQIGHPAANRASQILSESSLQSEEHPEAPKSPSIISYRKMKRMSVLFQRTILKRQTRKFIDLNKPLPPPPLPPDLAPISTQTAADFAQIEQALEQEYIKRHREETLRQLESRRRTCASEIRVPSIILRRIGKRAMDGFGRL</sequence>
<feature type="non-terminal residue" evidence="1">
    <location>
        <position position="1"/>
    </location>
</feature>
<proteinExistence type="predicted"/>
<dbReference type="EMBL" id="MU857659">
    <property type="protein sequence ID" value="KAK4247147.1"/>
    <property type="molecule type" value="Genomic_DNA"/>
</dbReference>
<reference evidence="1" key="2">
    <citation type="submission" date="2023-05" db="EMBL/GenBank/DDBJ databases">
        <authorList>
            <consortium name="Lawrence Berkeley National Laboratory"/>
            <person name="Steindorff A."/>
            <person name="Hensen N."/>
            <person name="Bonometti L."/>
            <person name="Westerberg I."/>
            <person name="Brannstrom I.O."/>
            <person name="Guillou S."/>
            <person name="Cros-Aarteil S."/>
            <person name="Calhoun S."/>
            <person name="Haridas S."/>
            <person name="Kuo A."/>
            <person name="Mondo S."/>
            <person name="Pangilinan J."/>
            <person name="Riley R."/>
            <person name="Labutti K."/>
            <person name="Andreopoulos B."/>
            <person name="Lipzen A."/>
            <person name="Chen C."/>
            <person name="Yanf M."/>
            <person name="Daum C."/>
            <person name="Ng V."/>
            <person name="Clum A."/>
            <person name="Ohm R."/>
            <person name="Martin F."/>
            <person name="Silar P."/>
            <person name="Natvig D."/>
            <person name="Lalanne C."/>
            <person name="Gautier V."/>
            <person name="Ament-Velasquez S.L."/>
            <person name="Kruys A."/>
            <person name="Hutchinson M.I."/>
            <person name="Powell A.J."/>
            <person name="Barry K."/>
            <person name="Miller A.N."/>
            <person name="Grigoriev I.V."/>
            <person name="Debuchy R."/>
            <person name="Gladieux P."/>
            <person name="Thoren M.H."/>
            <person name="Johannesson H."/>
        </authorList>
    </citation>
    <scope>NUCLEOTIDE SEQUENCE</scope>
    <source>
        <strain evidence="1">CBS 359.72</strain>
    </source>
</reference>